<evidence type="ECO:0008006" key="11">
    <source>
        <dbReference type="Google" id="ProtNLM"/>
    </source>
</evidence>
<dbReference type="InterPro" id="IPR005150">
    <property type="entry name" value="Cellulose_synth"/>
</dbReference>
<dbReference type="Pfam" id="PF03552">
    <property type="entry name" value="Cellulose_synt"/>
    <property type="match status" value="1"/>
</dbReference>
<feature type="region of interest" description="Disordered" evidence="8">
    <location>
        <begin position="23"/>
        <end position="46"/>
    </location>
</feature>
<evidence type="ECO:0000256" key="1">
    <source>
        <dbReference type="ARBA" id="ARBA00004308"/>
    </source>
</evidence>
<dbReference type="Proteomes" id="UP001374535">
    <property type="component" value="Chromosome 4"/>
</dbReference>
<feature type="non-terminal residue" evidence="9">
    <location>
        <position position="1"/>
    </location>
</feature>
<keyword evidence="10" id="KW-1185">Reference proteome</keyword>
<sequence>MKREYEEFNVKINILVAKAQKKPEEGWVRKDGNPWPGSNMDDHPGMIQINMKGLDGIQGPLYVGTGCVFNRQALYGFDPLSDKRPKMKSCCWPSSCSCCSSDSESSSDDDIDQEL</sequence>
<evidence type="ECO:0000256" key="8">
    <source>
        <dbReference type="SAM" id="MobiDB-lite"/>
    </source>
</evidence>
<keyword evidence="7" id="KW-0961">Cell wall biogenesis/degradation</keyword>
<keyword evidence="5" id="KW-1133">Transmembrane helix</keyword>
<keyword evidence="4" id="KW-0812">Transmembrane</keyword>
<name>A0AAQ3NSZ7_VIGMU</name>
<evidence type="ECO:0000256" key="7">
    <source>
        <dbReference type="ARBA" id="ARBA00023316"/>
    </source>
</evidence>
<accession>A0AAQ3NSZ7</accession>
<reference evidence="9 10" key="1">
    <citation type="journal article" date="2023" name="Life. Sci Alliance">
        <title>Evolutionary insights into 3D genome organization and epigenetic landscape of Vigna mungo.</title>
        <authorList>
            <person name="Junaid A."/>
            <person name="Singh B."/>
            <person name="Bhatia S."/>
        </authorList>
    </citation>
    <scope>NUCLEOTIDE SEQUENCE [LARGE SCALE GENOMIC DNA]</scope>
    <source>
        <strain evidence="9">Urdbean</strain>
    </source>
</reference>
<evidence type="ECO:0000256" key="2">
    <source>
        <dbReference type="ARBA" id="ARBA00022676"/>
    </source>
</evidence>
<dbReference type="EMBL" id="CP144697">
    <property type="protein sequence ID" value="WVZ15690.1"/>
    <property type="molecule type" value="Genomic_DNA"/>
</dbReference>
<dbReference type="GO" id="GO:0071555">
    <property type="term" value="P:cell wall organization"/>
    <property type="evidence" value="ECO:0007669"/>
    <property type="project" value="UniProtKB-KW"/>
</dbReference>
<evidence type="ECO:0000313" key="9">
    <source>
        <dbReference type="EMBL" id="WVZ15690.1"/>
    </source>
</evidence>
<keyword evidence="6" id="KW-0472">Membrane</keyword>
<comment type="subcellular location">
    <subcellularLocation>
        <location evidence="1">Endomembrane system</location>
    </subcellularLocation>
</comment>
<organism evidence="9 10">
    <name type="scientific">Vigna mungo</name>
    <name type="common">Black gram</name>
    <name type="synonym">Phaseolus mungo</name>
    <dbReference type="NCBI Taxonomy" id="3915"/>
    <lineage>
        <taxon>Eukaryota</taxon>
        <taxon>Viridiplantae</taxon>
        <taxon>Streptophyta</taxon>
        <taxon>Embryophyta</taxon>
        <taxon>Tracheophyta</taxon>
        <taxon>Spermatophyta</taxon>
        <taxon>Magnoliopsida</taxon>
        <taxon>eudicotyledons</taxon>
        <taxon>Gunneridae</taxon>
        <taxon>Pentapetalae</taxon>
        <taxon>rosids</taxon>
        <taxon>fabids</taxon>
        <taxon>Fabales</taxon>
        <taxon>Fabaceae</taxon>
        <taxon>Papilionoideae</taxon>
        <taxon>50 kb inversion clade</taxon>
        <taxon>NPAAA clade</taxon>
        <taxon>indigoferoid/millettioid clade</taxon>
        <taxon>Phaseoleae</taxon>
        <taxon>Vigna</taxon>
    </lineage>
</organism>
<dbReference type="AlphaFoldDB" id="A0AAQ3NSZ7"/>
<evidence type="ECO:0000256" key="4">
    <source>
        <dbReference type="ARBA" id="ARBA00022692"/>
    </source>
</evidence>
<feature type="compositionally biased region" description="Basic and acidic residues" evidence="8">
    <location>
        <begin position="23"/>
        <end position="32"/>
    </location>
</feature>
<dbReference type="GO" id="GO:0012505">
    <property type="term" value="C:endomembrane system"/>
    <property type="evidence" value="ECO:0007669"/>
    <property type="project" value="UniProtKB-SubCell"/>
</dbReference>
<keyword evidence="2" id="KW-0328">Glycosyltransferase</keyword>
<evidence type="ECO:0000313" key="10">
    <source>
        <dbReference type="Proteomes" id="UP001374535"/>
    </source>
</evidence>
<dbReference type="GO" id="GO:0016020">
    <property type="term" value="C:membrane"/>
    <property type="evidence" value="ECO:0007669"/>
    <property type="project" value="InterPro"/>
</dbReference>
<dbReference type="GO" id="GO:0016760">
    <property type="term" value="F:cellulose synthase (UDP-forming) activity"/>
    <property type="evidence" value="ECO:0007669"/>
    <property type="project" value="InterPro"/>
</dbReference>
<feature type="compositionally biased region" description="Acidic residues" evidence="8">
    <location>
        <begin position="105"/>
        <end position="115"/>
    </location>
</feature>
<protein>
    <recommendedName>
        <fullName evidence="11">Cellulose synthase</fullName>
    </recommendedName>
</protein>
<evidence type="ECO:0000256" key="5">
    <source>
        <dbReference type="ARBA" id="ARBA00022989"/>
    </source>
</evidence>
<dbReference type="PANTHER" id="PTHR13301">
    <property type="entry name" value="X-BOX TRANSCRIPTION FACTOR-RELATED"/>
    <property type="match status" value="1"/>
</dbReference>
<proteinExistence type="predicted"/>
<keyword evidence="3" id="KW-0808">Transferase</keyword>
<feature type="region of interest" description="Disordered" evidence="8">
    <location>
        <begin position="96"/>
        <end position="115"/>
    </location>
</feature>
<evidence type="ECO:0000256" key="3">
    <source>
        <dbReference type="ARBA" id="ARBA00022679"/>
    </source>
</evidence>
<dbReference type="GO" id="GO:0030244">
    <property type="term" value="P:cellulose biosynthetic process"/>
    <property type="evidence" value="ECO:0007669"/>
    <property type="project" value="InterPro"/>
</dbReference>
<gene>
    <name evidence="9" type="ORF">V8G54_013256</name>
</gene>
<evidence type="ECO:0000256" key="6">
    <source>
        <dbReference type="ARBA" id="ARBA00023136"/>
    </source>
</evidence>